<organism evidence="12">
    <name type="scientific">bioreactor metagenome</name>
    <dbReference type="NCBI Taxonomy" id="1076179"/>
    <lineage>
        <taxon>unclassified sequences</taxon>
        <taxon>metagenomes</taxon>
        <taxon>ecological metagenomes</taxon>
    </lineage>
</organism>
<dbReference type="InterPro" id="IPR001433">
    <property type="entry name" value="OxRdtase_FAD/NAD-bd"/>
</dbReference>
<dbReference type="PRINTS" id="PR00409">
    <property type="entry name" value="PHDIOXRDTASE"/>
</dbReference>
<dbReference type="InterPro" id="IPR008333">
    <property type="entry name" value="Cbr1-like_FAD-bd_dom"/>
</dbReference>
<dbReference type="GO" id="GO:0016491">
    <property type="term" value="F:oxidoreductase activity"/>
    <property type="evidence" value="ECO:0007669"/>
    <property type="project" value="InterPro"/>
</dbReference>
<dbReference type="Gene3D" id="2.40.30.10">
    <property type="entry name" value="Translation factors"/>
    <property type="match status" value="1"/>
</dbReference>
<sequence>MNKKSKDLLPVLKNTKLNSTHFVLTLQLPVSHPIIVPGQFVEILVAGSPETFLRRPISVHDVDEKNHTLDLLVKIVGAGTEKLSHLCEGDTVDIVYPLGHGFSMAAKGENVLLAGGGCGIAPMLFLARKLKEAGTECHVAIGGKTSADILTADAYRKLAQVAVLTEDGSMGDKGMITAHPWFGAELKSFSKVYVCGPDPMMKAIGQLATDAGIYCEVSLENLMACGIGSCLCCTVSTHEGNVRACMEGPVFNVTQLKDWNHNPVCHG</sequence>
<gene>
    <name evidence="12" type="primary">pyrK_19</name>
    <name evidence="12" type="ORF">SDC9_59008</name>
</gene>
<dbReference type="CDD" id="cd06218">
    <property type="entry name" value="DHOD_e_trans"/>
    <property type="match status" value="1"/>
</dbReference>
<keyword evidence="7" id="KW-0249">Electron transport</keyword>
<evidence type="ECO:0000256" key="4">
    <source>
        <dbReference type="ARBA" id="ARBA00022714"/>
    </source>
</evidence>
<dbReference type="PIRSF" id="PIRSF006816">
    <property type="entry name" value="Cyc3_hyd_g"/>
    <property type="match status" value="1"/>
</dbReference>
<dbReference type="AlphaFoldDB" id="A0A644XER6"/>
<dbReference type="Gene3D" id="2.10.240.10">
    <property type="entry name" value="Dihydroorotate dehydrogenase, electron transfer subunit"/>
    <property type="match status" value="1"/>
</dbReference>
<dbReference type="SUPFAM" id="SSF52343">
    <property type="entry name" value="Ferredoxin reductase-like, C-terminal NADP-linked domain"/>
    <property type="match status" value="1"/>
</dbReference>
<protein>
    <submittedName>
        <fullName evidence="12">Dihydroorotate dehydrogenase B (NAD(+)), electron transfer subunit</fullName>
    </submittedName>
</protein>
<keyword evidence="8" id="KW-0408">Iron</keyword>
<comment type="similarity">
    <text evidence="1">Belongs to the PyrK family.</text>
</comment>
<dbReference type="GO" id="GO:0006221">
    <property type="term" value="P:pyrimidine nucleotide biosynthetic process"/>
    <property type="evidence" value="ECO:0007669"/>
    <property type="project" value="InterPro"/>
</dbReference>
<dbReference type="GO" id="GO:0046872">
    <property type="term" value="F:metal ion binding"/>
    <property type="evidence" value="ECO:0007669"/>
    <property type="project" value="UniProtKB-KW"/>
</dbReference>
<evidence type="ECO:0000256" key="9">
    <source>
        <dbReference type="ARBA" id="ARBA00023014"/>
    </source>
</evidence>
<keyword evidence="4" id="KW-0001">2Fe-2S</keyword>
<evidence type="ECO:0000259" key="11">
    <source>
        <dbReference type="PROSITE" id="PS51384"/>
    </source>
</evidence>
<dbReference type="PROSITE" id="PS51384">
    <property type="entry name" value="FAD_FR"/>
    <property type="match status" value="1"/>
</dbReference>
<dbReference type="Pfam" id="PF00970">
    <property type="entry name" value="FAD_binding_6"/>
    <property type="match status" value="1"/>
</dbReference>
<dbReference type="InterPro" id="IPR017938">
    <property type="entry name" value="Riboflavin_synthase-like_b-brl"/>
</dbReference>
<proteinExistence type="inferred from homology"/>
<evidence type="ECO:0000256" key="5">
    <source>
        <dbReference type="ARBA" id="ARBA00022723"/>
    </source>
</evidence>
<keyword evidence="2" id="KW-0813">Transport</keyword>
<reference evidence="12" key="1">
    <citation type="submission" date="2019-08" db="EMBL/GenBank/DDBJ databases">
        <authorList>
            <person name="Kucharzyk K."/>
            <person name="Murdoch R.W."/>
            <person name="Higgins S."/>
            <person name="Loffler F."/>
        </authorList>
    </citation>
    <scope>NUCLEOTIDE SEQUENCE</scope>
</reference>
<dbReference type="SUPFAM" id="SSF63380">
    <property type="entry name" value="Riboflavin synthase domain-like"/>
    <property type="match status" value="1"/>
</dbReference>
<dbReference type="Gene3D" id="3.40.50.80">
    <property type="entry name" value="Nucleotide-binding domain of ferredoxin-NADP reductase (FNR) module"/>
    <property type="match status" value="1"/>
</dbReference>
<keyword evidence="3" id="KW-0285">Flavoprotein</keyword>
<dbReference type="EMBL" id="VSSQ01002004">
    <property type="protein sequence ID" value="MPM12654.1"/>
    <property type="molecule type" value="Genomic_DNA"/>
</dbReference>
<dbReference type="GO" id="GO:0050660">
    <property type="term" value="F:flavin adenine dinucleotide binding"/>
    <property type="evidence" value="ECO:0007669"/>
    <property type="project" value="InterPro"/>
</dbReference>
<keyword evidence="5" id="KW-0479">Metal-binding</keyword>
<evidence type="ECO:0000256" key="7">
    <source>
        <dbReference type="ARBA" id="ARBA00022982"/>
    </source>
</evidence>
<dbReference type="Pfam" id="PF00175">
    <property type="entry name" value="NAD_binding_1"/>
    <property type="match status" value="1"/>
</dbReference>
<feature type="domain" description="FAD-binding FR-type" evidence="11">
    <location>
        <begin position="4"/>
        <end position="104"/>
    </location>
</feature>
<evidence type="ECO:0000256" key="6">
    <source>
        <dbReference type="ARBA" id="ARBA00022827"/>
    </source>
</evidence>
<keyword evidence="9" id="KW-0411">Iron-sulfur</keyword>
<evidence type="ECO:0000256" key="3">
    <source>
        <dbReference type="ARBA" id="ARBA00022630"/>
    </source>
</evidence>
<dbReference type="InterPro" id="IPR017927">
    <property type="entry name" value="FAD-bd_FR_type"/>
</dbReference>
<dbReference type="InterPro" id="IPR019480">
    <property type="entry name" value="Dihydroorotate_DH_Fe-S-bd"/>
</dbReference>
<comment type="cofactor">
    <cofactor evidence="10">
        <name>[2Fe-2S] cluster</name>
        <dbReference type="ChEBI" id="CHEBI:190135"/>
    </cofactor>
</comment>
<dbReference type="GO" id="GO:0051537">
    <property type="term" value="F:2 iron, 2 sulfur cluster binding"/>
    <property type="evidence" value="ECO:0007669"/>
    <property type="project" value="UniProtKB-KW"/>
</dbReference>
<dbReference type="InterPro" id="IPR039261">
    <property type="entry name" value="FNR_nucleotide-bd"/>
</dbReference>
<keyword evidence="6" id="KW-0274">FAD</keyword>
<evidence type="ECO:0000256" key="2">
    <source>
        <dbReference type="ARBA" id="ARBA00022448"/>
    </source>
</evidence>
<dbReference type="InterPro" id="IPR037117">
    <property type="entry name" value="Dihydroorotate_DH_ele_sf"/>
</dbReference>
<evidence type="ECO:0000256" key="1">
    <source>
        <dbReference type="ARBA" id="ARBA00006422"/>
    </source>
</evidence>
<dbReference type="InterPro" id="IPR012165">
    <property type="entry name" value="Cyt_c3_hydrogenase_gsu"/>
</dbReference>
<dbReference type="InterPro" id="IPR050353">
    <property type="entry name" value="PyrK_electron_transfer"/>
</dbReference>
<name>A0A644XER6_9ZZZZ</name>
<evidence type="ECO:0000256" key="8">
    <source>
        <dbReference type="ARBA" id="ARBA00023004"/>
    </source>
</evidence>
<dbReference type="Pfam" id="PF10418">
    <property type="entry name" value="DHODB_Fe-S_bind"/>
    <property type="match status" value="1"/>
</dbReference>
<evidence type="ECO:0000256" key="10">
    <source>
        <dbReference type="ARBA" id="ARBA00034078"/>
    </source>
</evidence>
<dbReference type="PANTHER" id="PTHR43513">
    <property type="entry name" value="DIHYDROOROTATE DEHYDROGENASE B (NAD(+)), ELECTRON TRANSFER SUBUNIT"/>
    <property type="match status" value="1"/>
</dbReference>
<comment type="caution">
    <text evidence="12">The sequence shown here is derived from an EMBL/GenBank/DDBJ whole genome shotgun (WGS) entry which is preliminary data.</text>
</comment>
<accession>A0A644XER6</accession>
<dbReference type="PANTHER" id="PTHR43513:SF3">
    <property type="entry name" value="DIHYDROOROTATE DEHYDROGENASE B (NAD(+)), ELECTRON TRANSFER SUBUNIT-RELATED"/>
    <property type="match status" value="1"/>
</dbReference>
<evidence type="ECO:0000313" key="12">
    <source>
        <dbReference type="EMBL" id="MPM12654.1"/>
    </source>
</evidence>